<feature type="compositionally biased region" description="Basic and acidic residues" evidence="12">
    <location>
        <begin position="1042"/>
        <end position="1056"/>
    </location>
</feature>
<dbReference type="SMART" id="SM01286">
    <property type="entry name" value="SPT16"/>
    <property type="match status" value="1"/>
</dbReference>
<evidence type="ECO:0000256" key="2">
    <source>
        <dbReference type="ARBA" id="ARBA00022454"/>
    </source>
</evidence>
<organism evidence="16 17">
    <name type="scientific">Triparma columacea</name>
    <dbReference type="NCBI Taxonomy" id="722753"/>
    <lineage>
        <taxon>Eukaryota</taxon>
        <taxon>Sar</taxon>
        <taxon>Stramenopiles</taxon>
        <taxon>Ochrophyta</taxon>
        <taxon>Bolidophyceae</taxon>
        <taxon>Parmales</taxon>
        <taxon>Triparmaceae</taxon>
        <taxon>Triparma</taxon>
    </lineage>
</organism>
<dbReference type="GO" id="GO:0010468">
    <property type="term" value="P:regulation of gene expression"/>
    <property type="evidence" value="ECO:0007669"/>
    <property type="project" value="UniProtKB-ARBA"/>
</dbReference>
<evidence type="ECO:0000256" key="1">
    <source>
        <dbReference type="ARBA" id="ARBA00010779"/>
    </source>
</evidence>
<evidence type="ECO:0000256" key="8">
    <source>
        <dbReference type="ARBA" id="ARBA00023204"/>
    </source>
</evidence>
<feature type="domain" description="FACT complex subunit SPT16 middle" evidence="14">
    <location>
        <begin position="571"/>
        <end position="728"/>
    </location>
</feature>
<dbReference type="GO" id="GO:0035101">
    <property type="term" value="C:FACT complex"/>
    <property type="evidence" value="ECO:0007669"/>
    <property type="project" value="UniProtKB-UniRule"/>
</dbReference>
<feature type="domain" description="FACT complex subunit SPT16 N-terminal lobe" evidence="13">
    <location>
        <begin position="16"/>
        <end position="169"/>
    </location>
</feature>
<comment type="caution">
    <text evidence="16">The sequence shown here is derived from an EMBL/GenBank/DDBJ whole genome shotgun (WGS) entry which is preliminary data.</text>
</comment>
<dbReference type="FunFam" id="2.30.29.30:FF:000017">
    <property type="entry name" value="FACT complex subunit SPT16"/>
    <property type="match status" value="1"/>
</dbReference>
<dbReference type="FunFam" id="2.30.29.150:FF:000004">
    <property type="entry name" value="FACT complex subunit SPT16"/>
    <property type="match status" value="1"/>
</dbReference>
<dbReference type="Gene3D" id="3.90.230.10">
    <property type="entry name" value="Creatinase/methionine aminopeptidase superfamily"/>
    <property type="match status" value="1"/>
</dbReference>
<evidence type="ECO:0000256" key="12">
    <source>
        <dbReference type="SAM" id="MobiDB-lite"/>
    </source>
</evidence>
<evidence type="ECO:0000259" key="15">
    <source>
        <dbReference type="SMART" id="SM01287"/>
    </source>
</evidence>
<dbReference type="SMART" id="SM01287">
    <property type="entry name" value="Rtt106"/>
    <property type="match status" value="1"/>
</dbReference>
<sequence length="1070" mass="120615">MADENKDPQAGSGPSVDSTTFFRRLQKFSQSLSKYSTVDGCFLSKGSADANNPYSKSTAVQLYLFGYEMPDVLLFLNMKTSDVTVIASKKKVAFLKPLQAAPGNGFNVKLVERSSKSDPVPLFKDLLKGWSGDLGTIDLKEKEKGDTSSAWYTCLKEASINTVDVVKAISLTMSIKEDKEFELLKKASVLTNKVLKNKFVPKLEDTIDKNVTIKHSDLSDEVNAVLEDPSKIKLKVPVNDVESVFDPIVQSGGEYSFKVSATSSPKKLSYDVILVTLGARYQSYCASMSRTYMVDPPKKVSQTYDLLIDVVNACVDVMKPGNKLGDVKKAAVEFLTSKGRADLVNYLPKTMGFSLGLDYRCAQMLLKDDNDTLFRENMVFNLSVGFENVPLTEEDVSDVSNKAASKSLRKFSVLLGDTYRIKDIDIDSNDNSAEKFTKASSTADEVVYSINEKGSDDDESSDESEDSDSSDDEGGKSKKKSSKGGTVITEDGKRASSRLREVADGQADVVENAANRVKIQAEILKKKNEERLRELAKQNHKGGEAEEVEAKEIDAYQSSTDMPSNVLPNQVRVDMKNETVILPISGNPVPFHISTIKSVVQPEPDKATYLRVNFHAAGAALGKDVPANMAKLIEKYAPHASFIKEMTFRSLDKKNLTDAYRQINELRKRVRQREQKEEEESNLVEQEKLIRLKEGKVPRLSDLTMRPALGKGRKTVGQLEAHQNGLRFRSNKGDSLDIIYKNIRNAFFQPCENEIMVLVHFNLKNPIMIGNKKYDNVQFFTEVVEASEQVDASRRSMYDPDEMDEEQRQRQLKKKLNEAFKEFCKKVEATAKSHGPGIEFDIPYRELSFTGTPNKEMVRIQPTVNCLVNLTETPFFVVDFKKVDHVHFERVTYASKAFDAVFIPKDFSMQPWRIDMIDNGDKDSIQDWLTDMQVAYTEGPMNLNWKQLMATVAQDDRFYMDTEEDDVTPKPAGWSFLVMDDEEEGGEEEEEDDSEFDEEESDESEELSAEESEFDEEESEESDFDGDEELEEEGMDWDDMEKEAMISDKKRAREQGQMEAQMAGKKRRNR</sequence>
<dbReference type="Pfam" id="PF08512">
    <property type="entry name" value="Rttp106-like_middle"/>
    <property type="match status" value="1"/>
</dbReference>
<proteinExistence type="inferred from homology"/>
<keyword evidence="8 10" id="KW-0234">DNA repair</keyword>
<evidence type="ECO:0000256" key="5">
    <source>
        <dbReference type="ARBA" id="ARBA00023015"/>
    </source>
</evidence>
<comment type="subunit">
    <text evidence="10">Component of the FACT complex.</text>
</comment>
<keyword evidence="5 10" id="KW-0805">Transcription regulation</keyword>
<dbReference type="Gene3D" id="2.30.29.30">
    <property type="entry name" value="Pleckstrin-homology domain (PH domain)/Phosphotyrosine-binding domain (PTB)"/>
    <property type="match status" value="1"/>
</dbReference>
<evidence type="ECO:0000313" key="16">
    <source>
        <dbReference type="EMBL" id="GMI39010.1"/>
    </source>
</evidence>
<dbReference type="Pfam" id="PF00557">
    <property type="entry name" value="Peptidase_M24"/>
    <property type="match status" value="1"/>
</dbReference>
<keyword evidence="17" id="KW-1185">Reference proteome</keyword>
<keyword evidence="9 10" id="KW-0539">Nucleus</keyword>
<dbReference type="PANTHER" id="PTHR13980:SF15">
    <property type="entry name" value="FACT COMPLEX SUBUNIT SPT16"/>
    <property type="match status" value="1"/>
</dbReference>
<evidence type="ECO:0000256" key="7">
    <source>
        <dbReference type="ARBA" id="ARBA00023163"/>
    </source>
</evidence>
<evidence type="ECO:0000256" key="11">
    <source>
        <dbReference type="SAM" id="Coils"/>
    </source>
</evidence>
<dbReference type="InterPro" id="IPR056595">
    <property type="entry name" value="Fact-SPT16_PH"/>
</dbReference>
<feature type="compositionally biased region" description="Basic and acidic residues" evidence="12">
    <location>
        <begin position="490"/>
        <end position="500"/>
    </location>
</feature>
<evidence type="ECO:0000259" key="13">
    <source>
        <dbReference type="SMART" id="SM01285"/>
    </source>
</evidence>
<comment type="subcellular location">
    <subcellularLocation>
        <location evidence="10">Nucleus</location>
    </subcellularLocation>
    <subcellularLocation>
        <location evidence="10">Chromosome</location>
    </subcellularLocation>
</comment>
<protein>
    <recommendedName>
        <fullName evidence="10">FACT complex subunit</fullName>
    </recommendedName>
</protein>
<dbReference type="GO" id="GO:0031491">
    <property type="term" value="F:nucleosome binding"/>
    <property type="evidence" value="ECO:0007669"/>
    <property type="project" value="TreeGrafter"/>
</dbReference>
<evidence type="ECO:0000259" key="14">
    <source>
        <dbReference type="SMART" id="SM01286"/>
    </source>
</evidence>
<dbReference type="Pfam" id="PF08644">
    <property type="entry name" value="SPT16"/>
    <property type="match status" value="1"/>
</dbReference>
<evidence type="ECO:0000313" key="17">
    <source>
        <dbReference type="Proteomes" id="UP001165065"/>
    </source>
</evidence>
<dbReference type="PANTHER" id="PTHR13980">
    <property type="entry name" value="CDC68 RELATED"/>
    <property type="match status" value="1"/>
</dbReference>
<evidence type="ECO:0000256" key="10">
    <source>
        <dbReference type="RuleBase" id="RU367052"/>
    </source>
</evidence>
<feature type="coiled-coil region" evidence="11">
    <location>
        <begin position="507"/>
        <end position="541"/>
    </location>
</feature>
<evidence type="ECO:0000256" key="6">
    <source>
        <dbReference type="ARBA" id="ARBA00023054"/>
    </source>
</evidence>
<dbReference type="Gene3D" id="2.30.29.210">
    <property type="entry name" value="FACT complex subunit Spt16p/Cdc68p"/>
    <property type="match status" value="1"/>
</dbReference>
<dbReference type="GO" id="GO:0006368">
    <property type="term" value="P:transcription elongation by RNA polymerase II"/>
    <property type="evidence" value="ECO:0007669"/>
    <property type="project" value="TreeGrafter"/>
</dbReference>
<dbReference type="InterPro" id="IPR011993">
    <property type="entry name" value="PH-like_dom_sf"/>
</dbReference>
<dbReference type="GO" id="GO:0006260">
    <property type="term" value="P:DNA replication"/>
    <property type="evidence" value="ECO:0007669"/>
    <property type="project" value="UniProtKB-KW"/>
</dbReference>
<keyword evidence="7 10" id="KW-0804">Transcription</keyword>
<evidence type="ECO:0000256" key="4">
    <source>
        <dbReference type="ARBA" id="ARBA00022763"/>
    </source>
</evidence>
<dbReference type="SUPFAM" id="SSF55920">
    <property type="entry name" value="Creatinase/aminopeptidase"/>
    <property type="match status" value="1"/>
</dbReference>
<name>A0A9W7L8Z3_9STRA</name>
<accession>A0A9W7L8Z3</accession>
<dbReference type="Gene3D" id="2.30.29.150">
    <property type="match status" value="1"/>
</dbReference>
<dbReference type="Proteomes" id="UP001165065">
    <property type="component" value="Unassembled WGS sequence"/>
</dbReference>
<dbReference type="OrthoDB" id="10251642at2759"/>
<dbReference type="InterPro" id="IPR029149">
    <property type="entry name" value="Creatin/AminoP/Spt16_N"/>
</dbReference>
<keyword evidence="3 10" id="KW-0235">DNA replication</keyword>
<feature type="coiled-coil region" evidence="11">
    <location>
        <begin position="653"/>
        <end position="696"/>
    </location>
</feature>
<dbReference type="Gene3D" id="3.40.350.10">
    <property type="entry name" value="Creatinase/prolidase N-terminal domain"/>
    <property type="match status" value="1"/>
</dbReference>
<comment type="similarity">
    <text evidence="1 10">Belongs to the peptidase M24 family. SPT16 subfamily.</text>
</comment>
<dbReference type="InterPro" id="IPR036005">
    <property type="entry name" value="Creatinase/aminopeptidase-like"/>
</dbReference>
<keyword evidence="6 11" id="KW-0175">Coiled coil</keyword>
<dbReference type="InterPro" id="IPR040258">
    <property type="entry name" value="Spt16"/>
</dbReference>
<feature type="region of interest" description="Disordered" evidence="12">
    <location>
        <begin position="981"/>
        <end position="1070"/>
    </location>
</feature>
<dbReference type="AlphaFoldDB" id="A0A9W7L8Z3"/>
<dbReference type="Pfam" id="PF24824">
    <property type="entry name" value="PH_SPT16"/>
    <property type="match status" value="1"/>
</dbReference>
<reference evidence="17" key="1">
    <citation type="journal article" date="2023" name="Commun. Biol.">
        <title>Genome analysis of Parmales, the sister group of diatoms, reveals the evolutionary specialization of diatoms from phago-mixotrophs to photoautotrophs.</title>
        <authorList>
            <person name="Ban H."/>
            <person name="Sato S."/>
            <person name="Yoshikawa S."/>
            <person name="Yamada K."/>
            <person name="Nakamura Y."/>
            <person name="Ichinomiya M."/>
            <person name="Sato N."/>
            <person name="Blanc-Mathieu R."/>
            <person name="Endo H."/>
            <person name="Kuwata A."/>
            <person name="Ogata H."/>
        </authorList>
    </citation>
    <scope>NUCLEOTIDE SEQUENCE [LARGE SCALE GENOMIC DNA]</scope>
</reference>
<feature type="compositionally biased region" description="Acidic residues" evidence="12">
    <location>
        <begin position="981"/>
        <end position="1041"/>
    </location>
</feature>
<feature type="compositionally biased region" description="Acidic residues" evidence="12">
    <location>
        <begin position="455"/>
        <end position="472"/>
    </location>
</feature>
<dbReference type="FunFam" id="3.90.230.10:FF:000005">
    <property type="entry name" value="FACT complex subunit spt16"/>
    <property type="match status" value="1"/>
</dbReference>
<dbReference type="EMBL" id="BRYA01000095">
    <property type="protein sequence ID" value="GMI39010.1"/>
    <property type="molecule type" value="Genomic_DNA"/>
</dbReference>
<keyword evidence="4 10" id="KW-0227">DNA damage</keyword>
<dbReference type="Pfam" id="PF14826">
    <property type="entry name" value="FACT-Spt16_Nlob"/>
    <property type="match status" value="1"/>
</dbReference>
<evidence type="ECO:0000256" key="3">
    <source>
        <dbReference type="ARBA" id="ARBA00022705"/>
    </source>
</evidence>
<evidence type="ECO:0000256" key="9">
    <source>
        <dbReference type="ARBA" id="ARBA00023242"/>
    </source>
</evidence>
<comment type="function">
    <text evidence="10">Component of the FACT complex, a general chromatin factor that acts to reorganize nucleosomes. The FACT complex is involved in multiple processes that require DNA as a template such as mRNA elongation, DNA replication and DNA repair. During transcription elongation the FACT complex acts as a histone chaperone that both destabilizes and restores nucleosomal structure. It facilitates the passage of RNA polymerase II and transcription by promoting the dissociation of one histone H2A-H2B dimer from the nucleosome, then subsequently promotes the reestablishment of the nucleosome following the passage of RNA polymerase II.</text>
</comment>
<dbReference type="GO" id="GO:0006281">
    <property type="term" value="P:DNA repair"/>
    <property type="evidence" value="ECO:0007669"/>
    <property type="project" value="UniProtKB-UniRule"/>
</dbReference>
<dbReference type="InterPro" id="IPR013719">
    <property type="entry name" value="RTT106/SPT16-like_middle_dom"/>
</dbReference>
<dbReference type="InterPro" id="IPR000994">
    <property type="entry name" value="Pept_M24"/>
</dbReference>
<feature type="domain" description="Histone chaperone RTT106/FACT complex subunit SPT16-like middle" evidence="15">
    <location>
        <begin position="849"/>
        <end position="939"/>
    </location>
</feature>
<dbReference type="InterPro" id="IPR013953">
    <property type="entry name" value="FACT_SPT16_M"/>
</dbReference>
<dbReference type="SMART" id="SM01285">
    <property type="entry name" value="FACT-Spt16_Nlob"/>
    <property type="match status" value="1"/>
</dbReference>
<dbReference type="InterPro" id="IPR029148">
    <property type="entry name" value="FACT-SPT16_Nlobe"/>
</dbReference>
<feature type="region of interest" description="Disordered" evidence="12">
    <location>
        <begin position="451"/>
        <end position="500"/>
    </location>
</feature>
<gene>
    <name evidence="16" type="ORF">TrCOL_g5813</name>
</gene>
<keyword evidence="2 10" id="KW-0158">Chromosome</keyword>
<dbReference type="FunFam" id="2.30.29.210:FF:000001">
    <property type="entry name" value="FACT complex subunit spt16"/>
    <property type="match status" value="1"/>
</dbReference>